<keyword evidence="2" id="KW-1185">Reference proteome</keyword>
<evidence type="ECO:0000313" key="2">
    <source>
        <dbReference type="Proteomes" id="UP000601055"/>
    </source>
</evidence>
<comment type="caution">
    <text evidence="1">The sequence shown here is derived from an EMBL/GenBank/DDBJ whole genome shotgun (WGS) entry which is preliminary data.</text>
</comment>
<protein>
    <submittedName>
        <fullName evidence="1">Type IX secretion system membrane protein PorP/SprF</fullName>
    </submittedName>
</protein>
<dbReference type="InterPro" id="IPR019861">
    <property type="entry name" value="PorP/SprF_Bacteroidetes"/>
</dbReference>
<proteinExistence type="predicted"/>
<accession>A0A923DZM4</accession>
<evidence type="ECO:0000313" key="1">
    <source>
        <dbReference type="EMBL" id="MBB2145368.1"/>
    </source>
</evidence>
<organism evidence="1 2">
    <name type="scientific">Pedobacter planticolens</name>
    <dbReference type="NCBI Taxonomy" id="2679964"/>
    <lineage>
        <taxon>Bacteria</taxon>
        <taxon>Pseudomonadati</taxon>
        <taxon>Bacteroidota</taxon>
        <taxon>Sphingobacteriia</taxon>
        <taxon>Sphingobacteriales</taxon>
        <taxon>Sphingobacteriaceae</taxon>
        <taxon>Pedobacter</taxon>
    </lineage>
</organism>
<dbReference type="AlphaFoldDB" id="A0A923DZM4"/>
<name>A0A923DZM4_9SPHI</name>
<dbReference type="EMBL" id="WNXD01000001">
    <property type="protein sequence ID" value="MBB2145368.1"/>
    <property type="molecule type" value="Genomic_DNA"/>
</dbReference>
<reference evidence="1" key="1">
    <citation type="submission" date="2019-11" db="EMBL/GenBank/DDBJ databases">
        <title>Description of Pedobacter sp. LMG 31464T.</title>
        <authorList>
            <person name="Carlier A."/>
            <person name="Qi S."/>
            <person name="Vandamme P."/>
        </authorList>
    </citation>
    <scope>NUCLEOTIDE SEQUENCE</scope>
    <source>
        <strain evidence="1">LMG 31464</strain>
    </source>
</reference>
<sequence>MKSLLNIIFGSVAMLLTISTAKAQLIPLSSQYYINTYLGNPAFAGETKGLSANLSYRKLWSNVPGSPVQQSLTADYSTNKVGLGLNVNLDKAGLQRQTRVVGTYAYHLPLNGDNQQLHFGLSLGFMNQRLSNNDIVGNSNDPLAAEYNERKTYIDGDFGLAYTTNSFKLEGVLPNLKTLFKRDEIKLADVTTFYTALSYKLEISAGMDGVEIEPKVVYRGIKGFDNVWDAGSQFAIANKQVLLMAMYHSSKSASFGLGMDYKRKYLINGSYTTQTSSLNNYTNGTFEINVRGRF</sequence>
<dbReference type="NCBIfam" id="TIGR03519">
    <property type="entry name" value="T9SS_PorP_fam"/>
    <property type="match status" value="1"/>
</dbReference>
<dbReference type="Pfam" id="PF11751">
    <property type="entry name" value="PorP_SprF"/>
    <property type="match status" value="1"/>
</dbReference>
<dbReference type="RefSeq" id="WP_182922019.1">
    <property type="nucleotide sequence ID" value="NZ_WNXD01000001.1"/>
</dbReference>
<dbReference type="Proteomes" id="UP000601055">
    <property type="component" value="Unassembled WGS sequence"/>
</dbReference>
<gene>
    <name evidence="1" type="ORF">GM921_07730</name>
</gene>